<keyword evidence="8" id="KW-0067">ATP-binding</keyword>
<evidence type="ECO:0000256" key="9">
    <source>
        <dbReference type="ARBA" id="ARBA00022842"/>
    </source>
</evidence>
<dbReference type="Pfam" id="PF06437">
    <property type="entry name" value="ISN1"/>
    <property type="match status" value="1"/>
</dbReference>
<evidence type="ECO:0000256" key="3">
    <source>
        <dbReference type="ARBA" id="ARBA00011881"/>
    </source>
</evidence>
<dbReference type="STRING" id="576137.A0A1L7XCX5"/>
<keyword evidence="5" id="KW-0479">Metal-binding</keyword>
<dbReference type="PANTHER" id="PTHR28213">
    <property type="entry name" value="IMP-SPECIFIC 5'-NUCLEOTIDASE 1"/>
    <property type="match status" value="1"/>
</dbReference>
<sequence length="485" mass="54634">MTTRYRVEYALKTHRRDQFIEWIKALLAVPFVLHSQPTGVFETVSTSVEQMAVVASRRYEEIMLDVEHMIDEHIEHQKLGTQGNSKLKLLVPSIGTFFTRLPLAAAFRYQDKKRFISSRRFVPPSFNDVRLILNTAQLMGVTTAGRLDLATFDGDVTLYDDGESLEPENPVIQEILSLMSHDTKIGIVTAAGYTEAKRYYGRLHGLLEAIKASKVLTETQKHNLVVMGGESNFLFKFSLTADHLLEYVSRRSWILPSMTTWTESRITALLDLAEYSLKECVTNLSLPANLIRKERAVGIVPAIPGYKFPRESLEETVMVVQKKLEMSEVGRELPFCAFNGGNDVFVDIGDKSWGVLVCQNYFGRLHEGAVSIPRPESSSTPPSSSSPSNEEGKEGEDARVKIGGDRTLHVGDQFLSAGSNDFKARVVGTTAWIASPTETVELLTELKEMIQTQEVRRRQEREARMTKDTINFVDELFKKFPMKDV</sequence>
<dbReference type="PANTHER" id="PTHR28213:SF1">
    <property type="entry name" value="IMP-SPECIFIC 5'-NUCLEOTIDASE 1"/>
    <property type="match status" value="1"/>
</dbReference>
<dbReference type="GO" id="GO:0009117">
    <property type="term" value="P:nucleotide metabolic process"/>
    <property type="evidence" value="ECO:0007669"/>
    <property type="project" value="UniProtKB-KW"/>
</dbReference>
<evidence type="ECO:0000256" key="10">
    <source>
        <dbReference type="ARBA" id="ARBA00023080"/>
    </source>
</evidence>
<feature type="region of interest" description="Disordered" evidence="13">
    <location>
        <begin position="371"/>
        <end position="397"/>
    </location>
</feature>
<dbReference type="PIRSF" id="PIRSF028836">
    <property type="entry name" value="ISN1"/>
    <property type="match status" value="1"/>
</dbReference>
<evidence type="ECO:0000256" key="2">
    <source>
        <dbReference type="ARBA" id="ARBA00005307"/>
    </source>
</evidence>
<dbReference type="GO" id="GO:0071592">
    <property type="term" value="P:nicotinic acid riboside biosynthetic process"/>
    <property type="evidence" value="ECO:0007669"/>
    <property type="project" value="TreeGrafter"/>
</dbReference>
<protein>
    <recommendedName>
        <fullName evidence="4 12">IMP-specific 5'-nucleotidase 1</fullName>
        <ecNumber evidence="12">3.1.3.-</ecNumber>
    </recommendedName>
</protein>
<proteinExistence type="inferred from homology"/>
<evidence type="ECO:0000256" key="1">
    <source>
        <dbReference type="ARBA" id="ARBA00001946"/>
    </source>
</evidence>
<dbReference type="Proteomes" id="UP000184330">
    <property type="component" value="Unassembled WGS sequence"/>
</dbReference>
<evidence type="ECO:0000256" key="4">
    <source>
        <dbReference type="ARBA" id="ARBA00015544"/>
    </source>
</evidence>
<evidence type="ECO:0000256" key="7">
    <source>
        <dbReference type="ARBA" id="ARBA00022801"/>
    </source>
</evidence>
<feature type="compositionally biased region" description="Low complexity" evidence="13">
    <location>
        <begin position="371"/>
        <end position="388"/>
    </location>
</feature>
<keyword evidence="15" id="KW-1185">Reference proteome</keyword>
<evidence type="ECO:0000313" key="15">
    <source>
        <dbReference type="Proteomes" id="UP000184330"/>
    </source>
</evidence>
<dbReference type="EMBL" id="FJOG01000022">
    <property type="protein sequence ID" value="CZR62868.1"/>
    <property type="molecule type" value="Genomic_DNA"/>
</dbReference>
<evidence type="ECO:0000256" key="12">
    <source>
        <dbReference type="PIRNR" id="PIRNR028836"/>
    </source>
</evidence>
<dbReference type="GO" id="GO:0071590">
    <property type="term" value="P:nicotinamide riboside biosynthetic process"/>
    <property type="evidence" value="ECO:0007669"/>
    <property type="project" value="TreeGrafter"/>
</dbReference>
<dbReference type="GO" id="GO:0008253">
    <property type="term" value="F:5'-nucleotidase activity"/>
    <property type="evidence" value="ECO:0007669"/>
    <property type="project" value="InterPro"/>
</dbReference>
<accession>A0A1L7XCX5</accession>
<dbReference type="GO" id="GO:0006190">
    <property type="term" value="P:inosine salvage"/>
    <property type="evidence" value="ECO:0007669"/>
    <property type="project" value="InterPro"/>
</dbReference>
<keyword evidence="6" id="KW-0547">Nucleotide-binding</keyword>
<organism evidence="14 15">
    <name type="scientific">Phialocephala subalpina</name>
    <dbReference type="NCBI Taxonomy" id="576137"/>
    <lineage>
        <taxon>Eukaryota</taxon>
        <taxon>Fungi</taxon>
        <taxon>Dikarya</taxon>
        <taxon>Ascomycota</taxon>
        <taxon>Pezizomycotina</taxon>
        <taxon>Leotiomycetes</taxon>
        <taxon>Helotiales</taxon>
        <taxon>Mollisiaceae</taxon>
        <taxon>Phialocephala</taxon>
        <taxon>Phialocephala fortinii species complex</taxon>
    </lineage>
</organism>
<dbReference type="GO" id="GO:0005524">
    <property type="term" value="F:ATP binding"/>
    <property type="evidence" value="ECO:0007669"/>
    <property type="project" value="UniProtKB-KW"/>
</dbReference>
<keyword evidence="9 12" id="KW-0460">Magnesium</keyword>
<comment type="catalytic activity">
    <reaction evidence="11">
        <text>IMP + H2O = inosine + phosphate</text>
        <dbReference type="Rhea" id="RHEA:27718"/>
        <dbReference type="ChEBI" id="CHEBI:15377"/>
        <dbReference type="ChEBI" id="CHEBI:17596"/>
        <dbReference type="ChEBI" id="CHEBI:43474"/>
        <dbReference type="ChEBI" id="CHEBI:58053"/>
        <dbReference type="EC" id="3.1.3.99"/>
    </reaction>
</comment>
<dbReference type="InterPro" id="IPR009453">
    <property type="entry name" value="ISN1"/>
</dbReference>
<name>A0A1L7XCX5_9HELO</name>
<evidence type="ECO:0000256" key="6">
    <source>
        <dbReference type="ARBA" id="ARBA00022741"/>
    </source>
</evidence>
<keyword evidence="10 12" id="KW-0546">Nucleotide metabolism</keyword>
<evidence type="ECO:0000256" key="8">
    <source>
        <dbReference type="ARBA" id="ARBA00022840"/>
    </source>
</evidence>
<gene>
    <name evidence="14" type="ORF">PAC_12765</name>
</gene>
<comment type="cofactor">
    <cofactor evidence="1 12">
        <name>Mg(2+)</name>
        <dbReference type="ChEBI" id="CHEBI:18420"/>
    </cofactor>
</comment>
<dbReference type="AlphaFoldDB" id="A0A1L7XCX5"/>
<dbReference type="OrthoDB" id="185373at2759"/>
<dbReference type="GO" id="GO:0000287">
    <property type="term" value="F:magnesium ion binding"/>
    <property type="evidence" value="ECO:0007669"/>
    <property type="project" value="InterPro"/>
</dbReference>
<evidence type="ECO:0000313" key="14">
    <source>
        <dbReference type="EMBL" id="CZR62868.1"/>
    </source>
</evidence>
<comment type="subunit">
    <text evidence="3 12">Homotetramer.</text>
</comment>
<dbReference type="EC" id="3.1.3.-" evidence="12"/>
<evidence type="ECO:0000256" key="13">
    <source>
        <dbReference type="SAM" id="MobiDB-lite"/>
    </source>
</evidence>
<comment type="similarity">
    <text evidence="2 12">Belongs to the ISN1 family.</text>
</comment>
<reference evidence="14 15" key="1">
    <citation type="submission" date="2016-03" db="EMBL/GenBank/DDBJ databases">
        <authorList>
            <person name="Ploux O."/>
        </authorList>
    </citation>
    <scope>NUCLEOTIDE SEQUENCE [LARGE SCALE GENOMIC DNA]</scope>
    <source>
        <strain evidence="14 15">UAMH 11012</strain>
    </source>
</reference>
<keyword evidence="7 12" id="KW-0378">Hydrolase</keyword>
<evidence type="ECO:0000256" key="11">
    <source>
        <dbReference type="ARBA" id="ARBA00047413"/>
    </source>
</evidence>
<evidence type="ECO:0000256" key="5">
    <source>
        <dbReference type="ARBA" id="ARBA00022723"/>
    </source>
</evidence>
<comment type="function">
    <text evidence="12">IMP-specific 5'-nucleotidase involved in IMP (inositol monophosphate) degradation.</text>
</comment>